<keyword evidence="1" id="KW-1133">Transmembrane helix</keyword>
<keyword evidence="1" id="KW-0812">Transmembrane</keyword>
<evidence type="ECO:0000313" key="2">
    <source>
        <dbReference type="EMBL" id="MST49064.1"/>
    </source>
</evidence>
<keyword evidence="1" id="KW-0472">Membrane</keyword>
<reference evidence="2 3" key="1">
    <citation type="submission" date="2019-08" db="EMBL/GenBank/DDBJ databases">
        <title>In-depth cultivation of the pig gut microbiome towards novel bacterial diversity and tailored functional studies.</title>
        <authorList>
            <person name="Wylensek D."/>
            <person name="Hitch T.C.A."/>
            <person name="Clavel T."/>
        </authorList>
    </citation>
    <scope>NUCLEOTIDE SEQUENCE [LARGE SCALE GENOMIC DNA]</scope>
    <source>
        <strain evidence="2 3">RF-GAM-744-WT-7</strain>
    </source>
</reference>
<accession>A0A7K0K0V4</accession>
<evidence type="ECO:0000256" key="1">
    <source>
        <dbReference type="SAM" id="Phobius"/>
    </source>
</evidence>
<proteinExistence type="predicted"/>
<feature type="transmembrane region" description="Helical" evidence="1">
    <location>
        <begin position="118"/>
        <end position="146"/>
    </location>
</feature>
<comment type="caution">
    <text evidence="2">The sequence shown here is derived from an EMBL/GenBank/DDBJ whole genome shotgun (WGS) entry which is preliminary data.</text>
</comment>
<feature type="transmembrane region" description="Helical" evidence="1">
    <location>
        <begin position="47"/>
        <end position="69"/>
    </location>
</feature>
<name>A0A7K0K0V4_9ACTO</name>
<protein>
    <submittedName>
        <fullName evidence="2">Uncharacterized protein</fullName>
    </submittedName>
</protein>
<feature type="transmembrane region" description="Helical" evidence="1">
    <location>
        <begin position="166"/>
        <end position="193"/>
    </location>
</feature>
<dbReference type="AlphaFoldDB" id="A0A7K0K0V4"/>
<feature type="transmembrane region" description="Helical" evidence="1">
    <location>
        <begin position="13"/>
        <end position="35"/>
    </location>
</feature>
<organism evidence="2 3">
    <name type="scientific">Mobiluncus porci</name>
    <dbReference type="NCBI Taxonomy" id="2652278"/>
    <lineage>
        <taxon>Bacteria</taxon>
        <taxon>Bacillati</taxon>
        <taxon>Actinomycetota</taxon>
        <taxon>Actinomycetes</taxon>
        <taxon>Actinomycetales</taxon>
        <taxon>Actinomycetaceae</taxon>
        <taxon>Mobiluncus</taxon>
    </lineage>
</organism>
<gene>
    <name evidence="2" type="ORF">FYJ63_02155</name>
</gene>
<keyword evidence="3" id="KW-1185">Reference proteome</keyword>
<dbReference type="EMBL" id="VUMY01000003">
    <property type="protein sequence ID" value="MST49064.1"/>
    <property type="molecule type" value="Genomic_DNA"/>
</dbReference>
<dbReference type="Proteomes" id="UP000442535">
    <property type="component" value="Unassembled WGS sequence"/>
</dbReference>
<sequence>MLDLFLKTWQQRAVARIIIGIGAMIAGIAFASWFVRNSPPLDLAPRFFLYMWFGIGLGGGALFFFVGLYHVAKSLKAFRGNSLERERIAADYDALLSGGEFTHDPHLRGQNYWKKAAVGFFFIGSISTLLGGVGSLVMGFSLLSAIKRLSEGTAGQHSNMLYDTGLSTVFLVVSLSFLGMGLYFLIAMVLGVFNVGNWREKLQNAHFSNGVFDDF</sequence>
<evidence type="ECO:0000313" key="3">
    <source>
        <dbReference type="Proteomes" id="UP000442535"/>
    </source>
</evidence>